<dbReference type="GO" id="GO:0005743">
    <property type="term" value="C:mitochondrial inner membrane"/>
    <property type="evidence" value="ECO:0007669"/>
    <property type="project" value="UniProtKB-SubCell"/>
</dbReference>
<dbReference type="InterPro" id="IPR036418">
    <property type="entry name" value="Cyt_c_oxidase_su6a_sf"/>
</dbReference>
<evidence type="ECO:0000256" key="1">
    <source>
        <dbReference type="ARBA" id="ARBA00004273"/>
    </source>
</evidence>
<name>A0A0M0JG58_9EUKA</name>
<evidence type="ECO:0000256" key="5">
    <source>
        <dbReference type="ARBA" id="ARBA00023136"/>
    </source>
</evidence>
<reference evidence="8" key="1">
    <citation type="journal article" date="2015" name="PLoS Genet.">
        <title>Genome Sequence and Transcriptome Analyses of Chrysochromulina tobin: Metabolic Tools for Enhanced Algal Fitness in the Prominent Order Prymnesiales (Haptophyceae).</title>
        <authorList>
            <person name="Hovde B.T."/>
            <person name="Deodato C.R."/>
            <person name="Hunsperger H.M."/>
            <person name="Ryken S.A."/>
            <person name="Yost W."/>
            <person name="Jha R.K."/>
            <person name="Patterson J."/>
            <person name="Monnat R.J. Jr."/>
            <person name="Barlow S.B."/>
            <person name="Starkenburg S.R."/>
            <person name="Cattolico R.A."/>
        </authorList>
    </citation>
    <scope>NUCLEOTIDE SEQUENCE</scope>
    <source>
        <strain evidence="8">CCMP291</strain>
    </source>
</reference>
<comment type="caution">
    <text evidence="7">The sequence shown here is derived from an EMBL/GenBank/DDBJ whole genome shotgun (WGS) entry which is preliminary data.</text>
</comment>
<keyword evidence="6" id="KW-1133">Transmembrane helix</keyword>
<accession>A0A0M0JG58</accession>
<evidence type="ECO:0000313" key="7">
    <source>
        <dbReference type="EMBL" id="KOO25223.1"/>
    </source>
</evidence>
<evidence type="ECO:0000256" key="4">
    <source>
        <dbReference type="ARBA" id="ARBA00023128"/>
    </source>
</evidence>
<feature type="transmembrane region" description="Helical" evidence="6">
    <location>
        <begin position="44"/>
        <end position="66"/>
    </location>
</feature>
<evidence type="ECO:0000256" key="3">
    <source>
        <dbReference type="ARBA" id="ARBA00022946"/>
    </source>
</evidence>
<organism evidence="7 8">
    <name type="scientific">Chrysochromulina tobinii</name>
    <dbReference type="NCBI Taxonomy" id="1460289"/>
    <lineage>
        <taxon>Eukaryota</taxon>
        <taxon>Haptista</taxon>
        <taxon>Haptophyta</taxon>
        <taxon>Prymnesiophyceae</taxon>
        <taxon>Prymnesiales</taxon>
        <taxon>Chrysochromulinaceae</taxon>
        <taxon>Chrysochromulina</taxon>
    </lineage>
</organism>
<evidence type="ECO:0000256" key="6">
    <source>
        <dbReference type="SAM" id="Phobius"/>
    </source>
</evidence>
<dbReference type="SUPFAM" id="SSF81411">
    <property type="entry name" value="Mitochondrial cytochrome c oxidase subunit VIa"/>
    <property type="match status" value="1"/>
</dbReference>
<proteinExistence type="predicted"/>
<evidence type="ECO:0000313" key="8">
    <source>
        <dbReference type="Proteomes" id="UP000037460"/>
    </source>
</evidence>
<protein>
    <submittedName>
        <fullName evidence="7">Transmembrane protein</fullName>
    </submittedName>
</protein>
<dbReference type="InterPro" id="IPR001349">
    <property type="entry name" value="Cyt_c_oxidase_su6a"/>
</dbReference>
<gene>
    <name evidence="7" type="ORF">Ctob_010994</name>
</gene>
<keyword evidence="3" id="KW-0809">Transit peptide</keyword>
<dbReference type="Pfam" id="PF02046">
    <property type="entry name" value="COX6A"/>
    <property type="match status" value="1"/>
</dbReference>
<keyword evidence="6 7" id="KW-0812">Transmembrane</keyword>
<dbReference type="AlphaFoldDB" id="A0A0M0JG58"/>
<dbReference type="Gene3D" id="4.10.95.10">
    <property type="entry name" value="Cytochrome c oxidase, subunit VIa"/>
    <property type="match status" value="1"/>
</dbReference>
<keyword evidence="2" id="KW-0999">Mitochondrion inner membrane</keyword>
<sequence>MTGGKSNSSISNLAVLASIGLLIHATLCAIYHRDYLKAVQQPFAYSPFEIAAQCGVALVLGTWGVLRLQGNFLPIRTTEVLGQQYALLRARMALAPKGVRMMGGHSLDHAIAETDKWKKISFVFLPVVGLYMGFVFVRHNSHGHHEYEQVKYPFVKKRDKPMPWALAGGSDCDLFDYKCGAAYKAAKAAAAE</sequence>
<dbReference type="EMBL" id="JWZX01003003">
    <property type="protein sequence ID" value="KOO25223.1"/>
    <property type="molecule type" value="Genomic_DNA"/>
</dbReference>
<keyword evidence="8" id="KW-1185">Reference proteome</keyword>
<dbReference type="OrthoDB" id="5947505at2759"/>
<feature type="transmembrane region" description="Helical" evidence="6">
    <location>
        <begin position="120"/>
        <end position="137"/>
    </location>
</feature>
<comment type="subcellular location">
    <subcellularLocation>
        <location evidence="1">Mitochondrion inner membrane</location>
    </subcellularLocation>
</comment>
<evidence type="ECO:0000256" key="2">
    <source>
        <dbReference type="ARBA" id="ARBA00022792"/>
    </source>
</evidence>
<keyword evidence="5 6" id="KW-0472">Membrane</keyword>
<dbReference type="Proteomes" id="UP000037460">
    <property type="component" value="Unassembled WGS sequence"/>
</dbReference>
<keyword evidence="4" id="KW-0496">Mitochondrion</keyword>